<comment type="caution">
    <text evidence="1">The sequence shown here is derived from an EMBL/GenBank/DDBJ whole genome shotgun (WGS) entry which is preliminary data.</text>
</comment>
<accession>A0A0F8ZWY7</accession>
<name>A0A0F8ZWY7_9ZZZZ</name>
<proteinExistence type="predicted"/>
<sequence length="26" mass="3190">DVRAQKTVLRRQKKEDYWKVIKKADS</sequence>
<dbReference type="EMBL" id="LAZR01061006">
    <property type="protein sequence ID" value="KKK64476.1"/>
    <property type="molecule type" value="Genomic_DNA"/>
</dbReference>
<gene>
    <name evidence="1" type="ORF">LCGC14_2983810</name>
</gene>
<feature type="non-terminal residue" evidence="1">
    <location>
        <position position="1"/>
    </location>
</feature>
<reference evidence="1" key="1">
    <citation type="journal article" date="2015" name="Nature">
        <title>Complex archaea that bridge the gap between prokaryotes and eukaryotes.</title>
        <authorList>
            <person name="Spang A."/>
            <person name="Saw J.H."/>
            <person name="Jorgensen S.L."/>
            <person name="Zaremba-Niedzwiedzka K."/>
            <person name="Martijn J."/>
            <person name="Lind A.E."/>
            <person name="van Eijk R."/>
            <person name="Schleper C."/>
            <person name="Guy L."/>
            <person name="Ettema T.J."/>
        </authorList>
    </citation>
    <scope>NUCLEOTIDE SEQUENCE</scope>
</reference>
<dbReference type="AlphaFoldDB" id="A0A0F8ZWY7"/>
<organism evidence="1">
    <name type="scientific">marine sediment metagenome</name>
    <dbReference type="NCBI Taxonomy" id="412755"/>
    <lineage>
        <taxon>unclassified sequences</taxon>
        <taxon>metagenomes</taxon>
        <taxon>ecological metagenomes</taxon>
    </lineage>
</organism>
<protein>
    <submittedName>
        <fullName evidence="1">Uncharacterized protein</fullName>
    </submittedName>
</protein>
<evidence type="ECO:0000313" key="1">
    <source>
        <dbReference type="EMBL" id="KKK64476.1"/>
    </source>
</evidence>